<evidence type="ECO:0000256" key="3">
    <source>
        <dbReference type="ARBA" id="ARBA00022691"/>
    </source>
</evidence>
<dbReference type="PANTHER" id="PTHR44068:SF11">
    <property type="entry name" value="GERANYL DIPHOSPHATE 2-C-METHYLTRANSFERASE"/>
    <property type="match status" value="1"/>
</dbReference>
<evidence type="ECO:0000256" key="2">
    <source>
        <dbReference type="ARBA" id="ARBA00022679"/>
    </source>
</evidence>
<dbReference type="EMBL" id="JAVRRG010000117">
    <property type="protein sequence ID" value="KAK5084051.1"/>
    <property type="molecule type" value="Genomic_DNA"/>
</dbReference>
<feature type="region of interest" description="SAM motif III" evidence="4">
    <location>
        <begin position="228"/>
        <end position="237"/>
    </location>
</feature>
<dbReference type="InterPro" id="IPR013216">
    <property type="entry name" value="Methyltransf_11"/>
</dbReference>
<protein>
    <recommendedName>
        <fullName evidence="6">Methyltransferase type 11 domain-containing protein</fullName>
    </recommendedName>
</protein>
<name>A0ABR0K2C0_9EURO</name>
<dbReference type="CDD" id="cd02440">
    <property type="entry name" value="AdoMet_MTases"/>
    <property type="match status" value="1"/>
</dbReference>
<sequence>MATPTEPIAAPNKTATEGARGENTQLSTEYDTPLGLAHTTMAALKDRIKLHYDLASDYYLNLWGEHIHHGYYPTAESKANDTKETAQLSLIKLLLEIAQLPATSGAQQLRVLDVGCGIGGTSRYLASELGAQVTGITISGKQVEIAKRLTKTAASKQDQQGASNSSNDVEVDGFVALGQGQVKFIELDAEKMGDFFASEESKFDVVWITEALSHFPNKPLSFQNAHKVLKQGGKLVLADWFKSEDVKEGDADIKAIEDGMLLPPLCTQPEYVKMATDAGLKVFAGPKDISADVSQTWDITWSLIQNPSLWAFAFSQGRDGIAFLQAFRAMRRGYANGTFRYAVMSFEE</sequence>
<evidence type="ECO:0000256" key="4">
    <source>
        <dbReference type="PROSITE-ProRule" id="PRU00914"/>
    </source>
</evidence>
<keyword evidence="3 4" id="KW-0949">S-adenosyl-L-methionine</keyword>
<evidence type="ECO:0000259" key="6">
    <source>
        <dbReference type="Pfam" id="PF08241"/>
    </source>
</evidence>
<reference evidence="7 8" key="1">
    <citation type="submission" date="2023-08" db="EMBL/GenBank/DDBJ databases">
        <title>Black Yeasts Isolated from many extreme environments.</title>
        <authorList>
            <person name="Coleine C."/>
            <person name="Stajich J.E."/>
            <person name="Selbmann L."/>
        </authorList>
    </citation>
    <scope>NUCLEOTIDE SEQUENCE [LARGE SCALE GENOMIC DNA]</scope>
    <source>
        <strain evidence="7 8">CCFEE 5885</strain>
    </source>
</reference>
<evidence type="ECO:0000256" key="1">
    <source>
        <dbReference type="ARBA" id="ARBA00022603"/>
    </source>
</evidence>
<gene>
    <name evidence="7" type="ORF">LTR24_007617</name>
</gene>
<accession>A0ABR0K2C0</accession>
<evidence type="ECO:0000313" key="7">
    <source>
        <dbReference type="EMBL" id="KAK5084051.1"/>
    </source>
</evidence>
<dbReference type="SUPFAM" id="SSF53335">
    <property type="entry name" value="S-adenosyl-L-methionine-dependent methyltransferases"/>
    <property type="match status" value="1"/>
</dbReference>
<dbReference type="InterPro" id="IPR025774">
    <property type="entry name" value="PiNMT-like"/>
</dbReference>
<comment type="caution">
    <text evidence="4">Lacks conserved residue(s) required for the propagation of feature annotation.</text>
</comment>
<evidence type="ECO:0000313" key="8">
    <source>
        <dbReference type="Proteomes" id="UP001345013"/>
    </source>
</evidence>
<dbReference type="Pfam" id="PF08241">
    <property type="entry name" value="Methyltransf_11"/>
    <property type="match status" value="1"/>
</dbReference>
<proteinExistence type="inferred from homology"/>
<keyword evidence="1 4" id="KW-0489">Methyltransferase</keyword>
<feature type="region of interest" description="Disordered" evidence="5">
    <location>
        <begin position="1"/>
        <end position="24"/>
    </location>
</feature>
<dbReference type="PANTHER" id="PTHR44068">
    <property type="entry name" value="ZGC:194242"/>
    <property type="match status" value="1"/>
</dbReference>
<comment type="caution">
    <text evidence="7">The sequence shown here is derived from an EMBL/GenBank/DDBJ whole genome shotgun (WGS) entry which is preliminary data.</text>
</comment>
<evidence type="ECO:0000256" key="5">
    <source>
        <dbReference type="SAM" id="MobiDB-lite"/>
    </source>
</evidence>
<dbReference type="InterPro" id="IPR029063">
    <property type="entry name" value="SAM-dependent_MTases_sf"/>
</dbReference>
<dbReference type="Proteomes" id="UP001345013">
    <property type="component" value="Unassembled WGS sequence"/>
</dbReference>
<feature type="region of interest" description="SAM motif I" evidence="4">
    <location>
        <begin position="111"/>
        <end position="120"/>
    </location>
</feature>
<organism evidence="7 8">
    <name type="scientific">Lithohypha guttulata</name>
    <dbReference type="NCBI Taxonomy" id="1690604"/>
    <lineage>
        <taxon>Eukaryota</taxon>
        <taxon>Fungi</taxon>
        <taxon>Dikarya</taxon>
        <taxon>Ascomycota</taxon>
        <taxon>Pezizomycotina</taxon>
        <taxon>Eurotiomycetes</taxon>
        <taxon>Chaetothyriomycetidae</taxon>
        <taxon>Chaetothyriales</taxon>
        <taxon>Trichomeriaceae</taxon>
        <taxon>Lithohypha</taxon>
    </lineage>
</organism>
<dbReference type="Gene3D" id="3.40.50.150">
    <property type="entry name" value="Vaccinia Virus protein VP39"/>
    <property type="match status" value="1"/>
</dbReference>
<dbReference type="PROSITE" id="PS51581">
    <property type="entry name" value="SAM_GTMT"/>
    <property type="match status" value="1"/>
</dbReference>
<feature type="domain" description="Methyltransferase type 11" evidence="6">
    <location>
        <begin position="112"/>
        <end position="237"/>
    </location>
</feature>
<keyword evidence="8" id="KW-1185">Reference proteome</keyword>
<comment type="similarity">
    <text evidence="4">Belongs to the class I-like SAM-binding methyltransferase superfamily. gTMT family.</text>
</comment>
<dbReference type="InterPro" id="IPR050447">
    <property type="entry name" value="Erg6_SMT_methyltransf"/>
</dbReference>
<keyword evidence="2 4" id="KW-0808">Transferase</keyword>